<dbReference type="InterPro" id="IPR014756">
    <property type="entry name" value="Ig_E-set"/>
</dbReference>
<sequence length="518" mass="59145">MDCCHESEECDPSSSSSQDLVTILSNLPQQCVDMPSYEPQPQGTTKMKVSLDLPGYQEYLPTYLPGQQITGHVKLQNKTRIKVTHLRIALFGNVQVYGDRPGHPMTNGLFDYQRNEQLINSGLRIIRHPTPNDTDEQQLVCKRDDNPQETKRQKTAQDRHIEKLIRKAAAIDHTTNFSHGILNDVPMLMQNSNQQDTTAFELDSNSYQIQFSVRVPTSRRLSGTFDHPHYPVSYRIVAIMKYKDKEDASNNEVTCYSTVRLCLEPFFNLNQFQSRIQTSPSYQYVQNKDTAWNSICTQFLNCGIMTMYMNKQQKHTSHSSIEARLELPKQAFERSQYLPLQLKLTNHAFSNFGISVVKINVNFVRRINMTCSMNEQVELQTIQSTTIVFKSSQEQEQQLFFKHALLAFDLSNHTQIPTDSVCTIFSVATKDVFSLGYDLNVSVDITGVTTTAHNSTTADLCSLSPNQEKCYIANQPHHVWCGDESHQDLPPEPYHHKFKTYTLNLDPLAVIVVGHSDY</sequence>
<proteinExistence type="predicted"/>
<dbReference type="RefSeq" id="XP_064683234.1">
    <property type="nucleotide sequence ID" value="XM_064830732.1"/>
</dbReference>
<dbReference type="Gene3D" id="2.60.40.640">
    <property type="match status" value="1"/>
</dbReference>
<dbReference type="GeneID" id="89955228"/>
<dbReference type="AlphaFoldDB" id="A0AAN7DGW4"/>
<evidence type="ECO:0000313" key="1">
    <source>
        <dbReference type="EMBL" id="KAK4516568.1"/>
    </source>
</evidence>
<dbReference type="SUPFAM" id="SSF81296">
    <property type="entry name" value="E set domains"/>
    <property type="match status" value="1"/>
</dbReference>
<name>A0AAN7DGW4_9FUNG</name>
<gene>
    <name evidence="1" type="ORF">ATC70_011542</name>
</gene>
<dbReference type="EMBL" id="JASEJX010000014">
    <property type="protein sequence ID" value="KAK4516568.1"/>
    <property type="molecule type" value="Genomic_DNA"/>
</dbReference>
<protein>
    <submittedName>
        <fullName evidence="1">Uncharacterized protein</fullName>
    </submittedName>
</protein>
<comment type="caution">
    <text evidence="1">The sequence shown here is derived from an EMBL/GenBank/DDBJ whole genome shotgun (WGS) entry which is preliminary data.</text>
</comment>
<dbReference type="Proteomes" id="UP001304243">
    <property type="component" value="Unassembled WGS sequence"/>
</dbReference>
<evidence type="ECO:0000313" key="2">
    <source>
        <dbReference type="Proteomes" id="UP001304243"/>
    </source>
</evidence>
<accession>A0AAN7DGW4</accession>
<organism evidence="1 2">
    <name type="scientific">Mucor velutinosus</name>
    <dbReference type="NCBI Taxonomy" id="708070"/>
    <lineage>
        <taxon>Eukaryota</taxon>
        <taxon>Fungi</taxon>
        <taxon>Fungi incertae sedis</taxon>
        <taxon>Mucoromycota</taxon>
        <taxon>Mucoromycotina</taxon>
        <taxon>Mucoromycetes</taxon>
        <taxon>Mucorales</taxon>
        <taxon>Mucorineae</taxon>
        <taxon>Mucoraceae</taxon>
        <taxon>Mucor</taxon>
    </lineage>
</organism>
<reference evidence="1 2" key="1">
    <citation type="submission" date="2022-11" db="EMBL/GenBank/DDBJ databases">
        <title>Mucor velutinosus strain NIH1002 WGS.</title>
        <authorList>
            <person name="Subramanian P."/>
            <person name="Mullikin J.C."/>
            <person name="Segre J.A."/>
            <person name="Zelazny A.M."/>
        </authorList>
    </citation>
    <scope>NUCLEOTIDE SEQUENCE [LARGE SCALE GENOMIC DNA]</scope>
    <source>
        <strain evidence="1 2">NIH1002</strain>
    </source>
</reference>
<dbReference type="InterPro" id="IPR014752">
    <property type="entry name" value="Arrestin-like_C"/>
</dbReference>
<keyword evidence="2" id="KW-1185">Reference proteome</keyword>